<name>A0ACC2IXG1_9PEZI</name>
<sequence>MDHTTTHLLDVEKGSFQRSYADGHTFQGLNSLLEKVRRLRTGDRHEAVVAPTSRRRFDVVPRRDYPPTLNVDDALAPTKDHVEYTNGFITLRGLGKFDDATTTGNITESEEADFTRREIEKLVEFAQSNEPPMFDSDGSLKETNLSEFESLSGLADQIGCNFQIIKHDNYRVIAENDGALSIDAVRAFKSSRRQLIKRYRSDGKHFKIRQPVMLSDPVTNRKAYLALVDFVLGVMAWWLVRVVDNAFWNHQLIAVLGQWAVKLKVISFNPVECAEASLLRGEDLMHQMVEDFDDKDAFILKIRAMGDDSDQLKSINVLDEQTDLDSFYYLFKISLRLLLEGLLTQILGGLFVPNRSANTPEAFEACTLIYKTGLDRKSTLLTSERDGDISATLQVRYLTYSYEAFNLLFSNSNRLYRRGGRAPNKSKATRVSFRKKELPFERAYPTEFYIDKIDELISLLVPFALTSTYSASNVDGLVSIVSLFQDSEDPIKHFEPPPRHLELDYTISTAEWISKKHRNRGSPYHDPDIIDISKGPLSLGIRAGTGIAEMLKGQGSNVNSTVMEERATYILAEYKKHSKTMNQWVTAQKTITVDCYWYSRFFISLAIFLVLGSLAIPFTVGERITGVDPFQFVSFTWLFAGFILVTAQSRYVNNWPWHDFLGGRVVCRSVKDLAESSGIDPQMILLYLLHNEHKNTLALSGPFTGVFKRVLTEGDGFVIDVPTQLSTLLAGGLLVFKVLNEKGEHLICIDIRQGSRSIARKGKANYNACMDVGWDDSTGADDLDDQESSAANMRTTERADKVIKLRRHEFAWERMLGLYVKDAAFG</sequence>
<keyword evidence="2" id="KW-1185">Reference proteome</keyword>
<evidence type="ECO:0000313" key="1">
    <source>
        <dbReference type="EMBL" id="KAJ8119757.1"/>
    </source>
</evidence>
<organism evidence="1 2">
    <name type="scientific">Nemania bipapillata</name>
    <dbReference type="NCBI Taxonomy" id="110536"/>
    <lineage>
        <taxon>Eukaryota</taxon>
        <taxon>Fungi</taxon>
        <taxon>Dikarya</taxon>
        <taxon>Ascomycota</taxon>
        <taxon>Pezizomycotina</taxon>
        <taxon>Sordariomycetes</taxon>
        <taxon>Xylariomycetidae</taxon>
        <taxon>Xylariales</taxon>
        <taxon>Xylariaceae</taxon>
        <taxon>Nemania</taxon>
    </lineage>
</organism>
<evidence type="ECO:0000313" key="2">
    <source>
        <dbReference type="Proteomes" id="UP001153334"/>
    </source>
</evidence>
<gene>
    <name evidence="1" type="ORF">ONZ43_g3364</name>
</gene>
<dbReference type="EMBL" id="JAPESX010000774">
    <property type="protein sequence ID" value="KAJ8119757.1"/>
    <property type="molecule type" value="Genomic_DNA"/>
</dbReference>
<proteinExistence type="predicted"/>
<accession>A0ACC2IXG1</accession>
<protein>
    <submittedName>
        <fullName evidence="1">Uncharacterized protein</fullName>
    </submittedName>
</protein>
<reference evidence="1" key="1">
    <citation type="submission" date="2022-11" db="EMBL/GenBank/DDBJ databases">
        <title>Genome Sequence of Nemania bipapillata.</title>
        <authorList>
            <person name="Buettner E."/>
        </authorList>
    </citation>
    <scope>NUCLEOTIDE SEQUENCE</scope>
    <source>
        <strain evidence="1">CP14</strain>
    </source>
</reference>
<comment type="caution">
    <text evidence="1">The sequence shown here is derived from an EMBL/GenBank/DDBJ whole genome shotgun (WGS) entry which is preliminary data.</text>
</comment>
<dbReference type="Proteomes" id="UP001153334">
    <property type="component" value="Unassembled WGS sequence"/>
</dbReference>